<dbReference type="Pfam" id="PF01261">
    <property type="entry name" value="AP_endonuc_2"/>
    <property type="match status" value="1"/>
</dbReference>
<dbReference type="InterPro" id="IPR006311">
    <property type="entry name" value="TAT_signal"/>
</dbReference>
<keyword evidence="2" id="KW-0413">Isomerase</keyword>
<feature type="domain" description="Xylose isomerase-like TIM barrel" evidence="1">
    <location>
        <begin position="132"/>
        <end position="300"/>
    </location>
</feature>
<dbReference type="Proteomes" id="UP000282837">
    <property type="component" value="Unassembled WGS sequence"/>
</dbReference>
<keyword evidence="3" id="KW-1185">Reference proteome</keyword>
<dbReference type="Gene3D" id="3.20.20.150">
    <property type="entry name" value="Divalent-metal-dependent TIM barrel enzymes"/>
    <property type="match status" value="1"/>
</dbReference>
<dbReference type="InterPro" id="IPR036237">
    <property type="entry name" value="Xyl_isomerase-like_sf"/>
</dbReference>
<evidence type="ECO:0000313" key="3">
    <source>
        <dbReference type="Proteomes" id="UP000282837"/>
    </source>
</evidence>
<sequence>MINRRGFIGQAGALVLAGGALSGGAAAWAKGAGKVRPFGIQLWSVAKMLAEDFEGTIGWLASLGYRELETYGPYPFSDERNQASWKAVTPGLGFSGSGFFGRSVTQVGALFRQHGMRARSMHTDLYTLQTNMGALAEAAHALGASYVTLPSLAAELPKTIDDYKKAADLLNRIGADATRHGVRFAYHNHGYGLSAINGQVPLDVLLSATDPAHVFFELDTYWTLAGGADPVDYLTRYKGRYKMVHLKDMKGHHRFSGDGGTSNQWIEMFQYLTYLGDGSADMKGIIAAAEKSGVEHFFVEQDRAEDLKLAVRSSAAYLKGLGFR</sequence>
<evidence type="ECO:0000313" key="2">
    <source>
        <dbReference type="EMBL" id="RVU04307.1"/>
    </source>
</evidence>
<dbReference type="SUPFAM" id="SSF51658">
    <property type="entry name" value="Xylose isomerase-like"/>
    <property type="match status" value="1"/>
</dbReference>
<dbReference type="PANTHER" id="PTHR12110:SF41">
    <property type="entry name" value="INOSOSE DEHYDRATASE"/>
    <property type="match status" value="1"/>
</dbReference>
<dbReference type="RefSeq" id="WP_127710006.1">
    <property type="nucleotide sequence ID" value="NZ_SACO01000009.1"/>
</dbReference>
<evidence type="ECO:0000259" key="1">
    <source>
        <dbReference type="Pfam" id="PF01261"/>
    </source>
</evidence>
<dbReference type="PROSITE" id="PS51318">
    <property type="entry name" value="TAT"/>
    <property type="match status" value="1"/>
</dbReference>
<gene>
    <name evidence="2" type="ORF">EOE18_12515</name>
</gene>
<dbReference type="EMBL" id="SACO01000009">
    <property type="protein sequence ID" value="RVU04307.1"/>
    <property type="molecule type" value="Genomic_DNA"/>
</dbReference>
<organism evidence="2 3">
    <name type="scientific">Novosphingobium umbonatum</name>
    <dbReference type="NCBI Taxonomy" id="1908524"/>
    <lineage>
        <taxon>Bacteria</taxon>
        <taxon>Pseudomonadati</taxon>
        <taxon>Pseudomonadota</taxon>
        <taxon>Alphaproteobacteria</taxon>
        <taxon>Sphingomonadales</taxon>
        <taxon>Sphingomonadaceae</taxon>
        <taxon>Novosphingobium</taxon>
    </lineage>
</organism>
<dbReference type="PANTHER" id="PTHR12110">
    <property type="entry name" value="HYDROXYPYRUVATE ISOMERASE"/>
    <property type="match status" value="1"/>
</dbReference>
<name>A0A3S2UQF4_9SPHN</name>
<protein>
    <submittedName>
        <fullName evidence="2">Sugar phosphate isomerase/epimerase</fullName>
    </submittedName>
</protein>
<dbReference type="InterPro" id="IPR013022">
    <property type="entry name" value="Xyl_isomerase-like_TIM-brl"/>
</dbReference>
<dbReference type="InterPro" id="IPR050312">
    <property type="entry name" value="IolE/XylAMocC-like"/>
</dbReference>
<proteinExistence type="predicted"/>
<dbReference type="AlphaFoldDB" id="A0A3S2UQF4"/>
<dbReference type="GO" id="GO:0016853">
    <property type="term" value="F:isomerase activity"/>
    <property type="evidence" value="ECO:0007669"/>
    <property type="project" value="UniProtKB-KW"/>
</dbReference>
<comment type="caution">
    <text evidence="2">The sequence shown here is derived from an EMBL/GenBank/DDBJ whole genome shotgun (WGS) entry which is preliminary data.</text>
</comment>
<accession>A0A3S2UQF4</accession>
<reference evidence="2 3" key="1">
    <citation type="submission" date="2019-01" db="EMBL/GenBank/DDBJ databases">
        <authorList>
            <person name="Chen W.-M."/>
        </authorList>
    </citation>
    <scope>NUCLEOTIDE SEQUENCE [LARGE SCALE GENOMIC DNA]</scope>
    <source>
        <strain evidence="2 3">FSY-9</strain>
    </source>
</reference>
<dbReference type="OrthoDB" id="9798407at2"/>